<evidence type="ECO:0000313" key="9">
    <source>
        <dbReference type="Proteomes" id="UP000045706"/>
    </source>
</evidence>
<dbReference type="InterPro" id="IPR008266">
    <property type="entry name" value="Tyr_kinase_AS"/>
</dbReference>
<evidence type="ECO:0000256" key="3">
    <source>
        <dbReference type="ARBA" id="ARBA00048679"/>
    </source>
</evidence>
<evidence type="ECO:0000256" key="4">
    <source>
        <dbReference type="SAM" id="MobiDB-lite"/>
    </source>
</evidence>
<dbReference type="Proteomes" id="UP000045706">
    <property type="component" value="Unassembled WGS sequence"/>
</dbReference>
<dbReference type="PANTHER" id="PTHR38248">
    <property type="entry name" value="FUNK1 6"/>
    <property type="match status" value="1"/>
</dbReference>
<dbReference type="PANTHER" id="PTHR38248:SF2">
    <property type="entry name" value="FUNK1 11"/>
    <property type="match status" value="1"/>
</dbReference>
<feature type="region of interest" description="Disordered" evidence="4">
    <location>
        <begin position="506"/>
        <end position="552"/>
    </location>
</feature>
<name>A0A0G4M469_VERLO</name>
<evidence type="ECO:0000256" key="2">
    <source>
        <dbReference type="ARBA" id="ARBA00047899"/>
    </source>
</evidence>
<feature type="domain" description="Fungal-type protein kinase" evidence="5">
    <location>
        <begin position="263"/>
        <end position="676"/>
    </location>
</feature>
<reference evidence="8 9" key="1">
    <citation type="submission" date="2015-05" db="EMBL/GenBank/DDBJ databases">
        <authorList>
            <person name="Fogelqvist Johan"/>
        </authorList>
    </citation>
    <scope>NUCLEOTIDE SEQUENCE [LARGE SCALE GENOMIC DNA]</scope>
    <source>
        <strain evidence="6">VL1</strain>
        <strain evidence="7">VL2</strain>
    </source>
</reference>
<keyword evidence="8" id="KW-1185">Reference proteome</keyword>
<accession>A0A0G4M469</accession>
<dbReference type="GO" id="GO:0004674">
    <property type="term" value="F:protein serine/threonine kinase activity"/>
    <property type="evidence" value="ECO:0007669"/>
    <property type="project" value="UniProtKB-EC"/>
</dbReference>
<comment type="catalytic activity">
    <reaction evidence="3">
        <text>L-seryl-[protein] + ATP = O-phospho-L-seryl-[protein] + ADP + H(+)</text>
        <dbReference type="Rhea" id="RHEA:17989"/>
        <dbReference type="Rhea" id="RHEA-COMP:9863"/>
        <dbReference type="Rhea" id="RHEA-COMP:11604"/>
        <dbReference type="ChEBI" id="CHEBI:15378"/>
        <dbReference type="ChEBI" id="CHEBI:29999"/>
        <dbReference type="ChEBI" id="CHEBI:30616"/>
        <dbReference type="ChEBI" id="CHEBI:83421"/>
        <dbReference type="ChEBI" id="CHEBI:456216"/>
        <dbReference type="EC" id="2.7.11.1"/>
    </reaction>
</comment>
<evidence type="ECO:0000313" key="7">
    <source>
        <dbReference type="EMBL" id="CRK45819.1"/>
    </source>
</evidence>
<evidence type="ECO:0000259" key="5">
    <source>
        <dbReference type="Pfam" id="PF17667"/>
    </source>
</evidence>
<evidence type="ECO:0000313" key="8">
    <source>
        <dbReference type="Proteomes" id="UP000044602"/>
    </source>
</evidence>
<proteinExistence type="predicted"/>
<dbReference type="EMBL" id="CVQH01020973">
    <property type="protein sequence ID" value="CRK28992.1"/>
    <property type="molecule type" value="Genomic_DNA"/>
</dbReference>
<dbReference type="STRING" id="100787.A0A0G4M469"/>
<dbReference type="PROSITE" id="PS00109">
    <property type="entry name" value="PROTEIN_KINASE_TYR"/>
    <property type="match status" value="1"/>
</dbReference>
<dbReference type="AlphaFoldDB" id="A0A0G4M469"/>
<dbReference type="InterPro" id="IPR011009">
    <property type="entry name" value="Kinase-like_dom_sf"/>
</dbReference>
<protein>
    <recommendedName>
        <fullName evidence="1">non-specific serine/threonine protein kinase</fullName>
        <ecNumber evidence="1">2.7.11.1</ecNumber>
    </recommendedName>
</protein>
<feature type="compositionally biased region" description="Polar residues" evidence="4">
    <location>
        <begin position="515"/>
        <end position="530"/>
    </location>
</feature>
<dbReference type="Pfam" id="PF17667">
    <property type="entry name" value="Pkinase_fungal"/>
    <property type="match status" value="1"/>
</dbReference>
<sequence>MVDQHRPKIIEENPIKNGLDGFRASFKAICTSQGISPCPDSLGKLKGDALDLLLALQGCQASRLLRSGGRGKNLFGDLSTLSSAVNSDDFDFDRIKPLFNASLAEILDDALIWDHVYNTIAEATPPPRSIASSLQQTPWLRNTSGFANSSEHRKYVDLVLREELGTMYVGLPGFHKAYFGRVVDLDIASRAIFQKCEEGSNPLFREGWTGWPRDVNQDGVLSWFADMSEKLAVFAESFRPTLAHRRPLAQPNKPIQGSTAERKLDIAFVNDPQAKSDSRCRWSQILVPGELKSNPSADIASKAWLDLGRYAREVLTAQDTRRFVLGFTICGSLMRIWMFDRLGGIASERFDINHDGLLFVSTILGFLWMDEEELGFDPTITIEDGKRLIMITRNGQTERLVIDHLMKRAPCVAGRATTCWKAHREKDPQTPIVIKDSWQFVERDEEGELLQEATGKDVVNVARYYHHETVVVRDQVDDIRGNTRRGLDATEAKNYRLERSIISRGIGAVGPPRTGRSSTAGVKRSSSQTGAPVPPYKRSCSASTKASGDATPNRVHRRVILRDYGKAIYKASSPSVLLAALDGCIEGHESLLLKADLLHRDISINNLMINEDNTNPSWSFFLIDLDLAIREQRDGASGARGKTGTRAFMAIGALLGEQHSFMHDLESFFWVLFWICIHYNAPDEGRVVPRFDKWNYLDTEELATSKTGLVSNEGDFLRIIKGNCTPYYESLVPWVNRLRKAVFPNGRRWEMEDQGLYARMREILYKAQMDLSPS</sequence>
<dbReference type="EMBL" id="CVQI01035051">
    <property type="protein sequence ID" value="CRK45819.1"/>
    <property type="molecule type" value="Genomic_DNA"/>
</dbReference>
<dbReference type="InterPro" id="IPR040976">
    <property type="entry name" value="Pkinase_fungal"/>
</dbReference>
<dbReference type="Proteomes" id="UP000044602">
    <property type="component" value="Unassembled WGS sequence"/>
</dbReference>
<comment type="catalytic activity">
    <reaction evidence="2">
        <text>L-threonyl-[protein] + ATP = O-phospho-L-threonyl-[protein] + ADP + H(+)</text>
        <dbReference type="Rhea" id="RHEA:46608"/>
        <dbReference type="Rhea" id="RHEA-COMP:11060"/>
        <dbReference type="Rhea" id="RHEA-COMP:11605"/>
        <dbReference type="ChEBI" id="CHEBI:15378"/>
        <dbReference type="ChEBI" id="CHEBI:30013"/>
        <dbReference type="ChEBI" id="CHEBI:30616"/>
        <dbReference type="ChEBI" id="CHEBI:61977"/>
        <dbReference type="ChEBI" id="CHEBI:456216"/>
        <dbReference type="EC" id="2.7.11.1"/>
    </reaction>
</comment>
<evidence type="ECO:0000313" key="6">
    <source>
        <dbReference type="EMBL" id="CRK28992.1"/>
    </source>
</evidence>
<evidence type="ECO:0000256" key="1">
    <source>
        <dbReference type="ARBA" id="ARBA00012513"/>
    </source>
</evidence>
<dbReference type="EC" id="2.7.11.1" evidence="1"/>
<dbReference type="Gene3D" id="1.10.510.10">
    <property type="entry name" value="Transferase(Phosphotransferase) domain 1"/>
    <property type="match status" value="1"/>
</dbReference>
<gene>
    <name evidence="6" type="ORF">BN1708_004815</name>
    <name evidence="7" type="ORF">BN1723_006727</name>
</gene>
<organism evidence="6 8">
    <name type="scientific">Verticillium longisporum</name>
    <name type="common">Verticillium dahliae var. longisporum</name>
    <dbReference type="NCBI Taxonomy" id="100787"/>
    <lineage>
        <taxon>Eukaryota</taxon>
        <taxon>Fungi</taxon>
        <taxon>Dikarya</taxon>
        <taxon>Ascomycota</taxon>
        <taxon>Pezizomycotina</taxon>
        <taxon>Sordariomycetes</taxon>
        <taxon>Hypocreomycetidae</taxon>
        <taxon>Glomerellales</taxon>
        <taxon>Plectosphaerellaceae</taxon>
        <taxon>Verticillium</taxon>
    </lineage>
</organism>
<dbReference type="SUPFAM" id="SSF56112">
    <property type="entry name" value="Protein kinase-like (PK-like)"/>
    <property type="match status" value="1"/>
</dbReference>